<evidence type="ECO:0000313" key="3">
    <source>
        <dbReference type="EMBL" id="MBB6132663.1"/>
    </source>
</evidence>
<dbReference type="GO" id="GO:0000160">
    <property type="term" value="P:phosphorelay signal transduction system"/>
    <property type="evidence" value="ECO:0007669"/>
    <property type="project" value="InterPro"/>
</dbReference>
<keyword evidence="1" id="KW-0597">Phosphoprotein</keyword>
<dbReference type="GO" id="GO:0003677">
    <property type="term" value="F:DNA binding"/>
    <property type="evidence" value="ECO:0007669"/>
    <property type="project" value="UniProtKB-KW"/>
</dbReference>
<evidence type="ECO:0000259" key="2">
    <source>
        <dbReference type="PROSITE" id="PS50110"/>
    </source>
</evidence>
<organism evidence="3 4">
    <name type="scientific">Massilia aurea</name>
    <dbReference type="NCBI Taxonomy" id="373040"/>
    <lineage>
        <taxon>Bacteria</taxon>
        <taxon>Pseudomonadati</taxon>
        <taxon>Pseudomonadota</taxon>
        <taxon>Betaproteobacteria</taxon>
        <taxon>Burkholderiales</taxon>
        <taxon>Oxalobacteraceae</taxon>
        <taxon>Telluria group</taxon>
        <taxon>Massilia</taxon>
    </lineage>
</organism>
<dbReference type="InterPro" id="IPR001789">
    <property type="entry name" value="Sig_transdc_resp-reg_receiver"/>
</dbReference>
<dbReference type="Pfam" id="PF00072">
    <property type="entry name" value="Response_reg"/>
    <property type="match status" value="1"/>
</dbReference>
<reference evidence="3 4" key="1">
    <citation type="submission" date="2020-08" db="EMBL/GenBank/DDBJ databases">
        <title>The Agave Microbiome: Exploring the role of microbial communities in plant adaptations to desert environments.</title>
        <authorList>
            <person name="Partida-Martinez L.P."/>
        </authorList>
    </citation>
    <scope>NUCLEOTIDE SEQUENCE [LARGE SCALE GENOMIC DNA]</scope>
    <source>
        <strain evidence="3 4">AT3.2</strain>
    </source>
</reference>
<dbReference type="AlphaFoldDB" id="A0A7W9WXB8"/>
<protein>
    <submittedName>
        <fullName evidence="3">DNA-binding response OmpR family regulator</fullName>
    </submittedName>
</protein>
<feature type="domain" description="Response regulatory" evidence="2">
    <location>
        <begin position="1"/>
        <end position="63"/>
    </location>
</feature>
<dbReference type="SUPFAM" id="SSF52172">
    <property type="entry name" value="CheY-like"/>
    <property type="match status" value="1"/>
</dbReference>
<dbReference type="InterPro" id="IPR011006">
    <property type="entry name" value="CheY-like_superfamily"/>
</dbReference>
<gene>
    <name evidence="3" type="ORF">HD842_000774</name>
</gene>
<dbReference type="EMBL" id="JACHBX010000001">
    <property type="protein sequence ID" value="MBB6132663.1"/>
    <property type="molecule type" value="Genomic_DNA"/>
</dbReference>
<keyword evidence="3" id="KW-0238">DNA-binding</keyword>
<feature type="modified residue" description="4-aspartylphosphate" evidence="1">
    <location>
        <position position="48"/>
    </location>
</feature>
<dbReference type="RefSeq" id="WP_183551184.1">
    <property type="nucleotide sequence ID" value="NZ_JACHBX010000001.1"/>
</dbReference>
<proteinExistence type="predicted"/>
<evidence type="ECO:0000313" key="4">
    <source>
        <dbReference type="Proteomes" id="UP000540787"/>
    </source>
</evidence>
<keyword evidence="4" id="KW-1185">Reference proteome</keyword>
<dbReference type="Proteomes" id="UP000540787">
    <property type="component" value="Unassembled WGS sequence"/>
</dbReference>
<dbReference type="Gene3D" id="3.40.50.2300">
    <property type="match status" value="1"/>
</dbReference>
<comment type="caution">
    <text evidence="3">The sequence shown here is derived from an EMBL/GenBank/DDBJ whole genome shotgun (WGS) entry which is preliminary data.</text>
</comment>
<sequence>MIIEDNQDSAEMLGMLLEFNGHVVYGANSGSAGLSLASKLDVDFVLTDLGLPDMNEIDVIRAL</sequence>
<dbReference type="PROSITE" id="PS50110">
    <property type="entry name" value="RESPONSE_REGULATORY"/>
    <property type="match status" value="1"/>
</dbReference>
<evidence type="ECO:0000256" key="1">
    <source>
        <dbReference type="PROSITE-ProRule" id="PRU00169"/>
    </source>
</evidence>
<accession>A0A7W9WXB8</accession>
<name>A0A7W9WXB8_9BURK</name>